<feature type="transmembrane region" description="Helical" evidence="6">
    <location>
        <begin position="692"/>
        <end position="710"/>
    </location>
</feature>
<evidence type="ECO:0000259" key="7">
    <source>
        <dbReference type="PROSITE" id="PS50042"/>
    </source>
</evidence>
<feature type="compositionally biased region" description="Low complexity" evidence="5">
    <location>
        <begin position="169"/>
        <end position="190"/>
    </location>
</feature>
<dbReference type="OrthoDB" id="409725at2759"/>
<dbReference type="CDD" id="cd00038">
    <property type="entry name" value="CAP_ED"/>
    <property type="match status" value="1"/>
</dbReference>
<dbReference type="InterPro" id="IPR011547">
    <property type="entry name" value="SLC26A/SulP_dom"/>
</dbReference>
<comment type="subcellular location">
    <subcellularLocation>
        <location evidence="1">Membrane</location>
        <topology evidence="1">Multi-pass membrane protein</topology>
    </subcellularLocation>
</comment>
<feature type="transmembrane region" description="Helical" evidence="6">
    <location>
        <begin position="862"/>
        <end position="895"/>
    </location>
</feature>
<evidence type="ECO:0000256" key="2">
    <source>
        <dbReference type="ARBA" id="ARBA00022692"/>
    </source>
</evidence>
<evidence type="ECO:0000256" key="1">
    <source>
        <dbReference type="ARBA" id="ARBA00004141"/>
    </source>
</evidence>
<dbReference type="PANTHER" id="PTHR43310:SF4">
    <property type="entry name" value="AFR304WP"/>
    <property type="match status" value="1"/>
</dbReference>
<dbReference type="InterPro" id="IPR018490">
    <property type="entry name" value="cNMP-bd_dom_sf"/>
</dbReference>
<dbReference type="PROSITE" id="PS50801">
    <property type="entry name" value="STAS"/>
    <property type="match status" value="1"/>
</dbReference>
<keyword evidence="10" id="KW-1185">Reference proteome</keyword>
<dbReference type="HOGENOM" id="CLU_003182_0_1_1"/>
<protein>
    <submittedName>
        <fullName evidence="9">Uncharacterized protein</fullName>
    </submittedName>
</protein>
<feature type="transmembrane region" description="Helical" evidence="6">
    <location>
        <begin position="585"/>
        <end position="604"/>
    </location>
</feature>
<feature type="compositionally biased region" description="Polar residues" evidence="5">
    <location>
        <begin position="316"/>
        <end position="327"/>
    </location>
</feature>
<dbReference type="PROSITE" id="PS50042">
    <property type="entry name" value="CNMP_BINDING_3"/>
    <property type="match status" value="1"/>
</dbReference>
<evidence type="ECO:0000259" key="8">
    <source>
        <dbReference type="PROSITE" id="PS50801"/>
    </source>
</evidence>
<dbReference type="Pfam" id="PF01740">
    <property type="entry name" value="STAS"/>
    <property type="match status" value="1"/>
</dbReference>
<dbReference type="InterPro" id="IPR002645">
    <property type="entry name" value="STAS_dom"/>
</dbReference>
<feature type="domain" description="STAS" evidence="8">
    <location>
        <begin position="986"/>
        <end position="1093"/>
    </location>
</feature>
<evidence type="ECO:0000313" key="9">
    <source>
        <dbReference type="EMBL" id="KIK64222.1"/>
    </source>
</evidence>
<feature type="compositionally biased region" description="Polar residues" evidence="5">
    <location>
        <begin position="35"/>
        <end position="58"/>
    </location>
</feature>
<dbReference type="CDD" id="cd07042">
    <property type="entry name" value="STAS_SulP_like_sulfate_transporter"/>
    <property type="match status" value="1"/>
</dbReference>
<feature type="transmembrane region" description="Helical" evidence="6">
    <location>
        <begin position="915"/>
        <end position="946"/>
    </location>
</feature>
<dbReference type="PANTHER" id="PTHR43310">
    <property type="entry name" value="SULFATE TRANSPORTER YBAR-RELATED"/>
    <property type="match status" value="1"/>
</dbReference>
<evidence type="ECO:0000256" key="5">
    <source>
        <dbReference type="SAM" id="MobiDB-lite"/>
    </source>
</evidence>
<keyword evidence="4 6" id="KW-0472">Membrane</keyword>
<dbReference type="GO" id="GO:0016020">
    <property type="term" value="C:membrane"/>
    <property type="evidence" value="ECO:0007669"/>
    <property type="project" value="UniProtKB-SubCell"/>
</dbReference>
<feature type="compositionally biased region" description="Polar residues" evidence="5">
    <location>
        <begin position="8"/>
        <end position="24"/>
    </location>
</feature>
<evidence type="ECO:0000256" key="3">
    <source>
        <dbReference type="ARBA" id="ARBA00022989"/>
    </source>
</evidence>
<gene>
    <name evidence="9" type="ORF">GYMLUDRAFT_40512</name>
</gene>
<feature type="region of interest" description="Disordered" evidence="5">
    <location>
        <begin position="145"/>
        <end position="233"/>
    </location>
</feature>
<feature type="compositionally biased region" description="Polar residues" evidence="5">
    <location>
        <begin position="284"/>
        <end position="293"/>
    </location>
</feature>
<feature type="compositionally biased region" description="Low complexity" evidence="5">
    <location>
        <begin position="333"/>
        <end position="372"/>
    </location>
</feature>
<feature type="compositionally biased region" description="Polar residues" evidence="5">
    <location>
        <begin position="415"/>
        <end position="425"/>
    </location>
</feature>
<keyword evidence="3 6" id="KW-1133">Transmembrane helix</keyword>
<dbReference type="InterPro" id="IPR000595">
    <property type="entry name" value="cNMP-bd_dom"/>
</dbReference>
<dbReference type="Gene3D" id="2.60.120.10">
    <property type="entry name" value="Jelly Rolls"/>
    <property type="match status" value="1"/>
</dbReference>
<feature type="transmembrane region" description="Helical" evidence="6">
    <location>
        <begin position="616"/>
        <end position="636"/>
    </location>
</feature>
<feature type="domain" description="Cyclic nucleotide-binding" evidence="7">
    <location>
        <begin position="1176"/>
        <end position="1296"/>
    </location>
</feature>
<dbReference type="EMBL" id="KN834762">
    <property type="protein sequence ID" value="KIK64222.1"/>
    <property type="molecule type" value="Genomic_DNA"/>
</dbReference>
<feature type="compositionally biased region" description="Pro residues" evidence="5">
    <location>
        <begin position="405"/>
        <end position="414"/>
    </location>
</feature>
<dbReference type="SUPFAM" id="SSF52091">
    <property type="entry name" value="SpoIIaa-like"/>
    <property type="match status" value="1"/>
</dbReference>
<dbReference type="InterPro" id="IPR014710">
    <property type="entry name" value="RmlC-like_jellyroll"/>
</dbReference>
<dbReference type="Gene3D" id="3.30.750.24">
    <property type="entry name" value="STAS domain"/>
    <property type="match status" value="1"/>
</dbReference>
<feature type="compositionally biased region" description="Polar residues" evidence="5">
    <location>
        <begin position="391"/>
        <end position="400"/>
    </location>
</feature>
<feature type="transmembrane region" description="Helical" evidence="6">
    <location>
        <begin position="829"/>
        <end position="850"/>
    </location>
</feature>
<feature type="compositionally biased region" description="Polar residues" evidence="5">
    <location>
        <begin position="115"/>
        <end position="127"/>
    </location>
</feature>
<dbReference type="Pfam" id="PF00027">
    <property type="entry name" value="cNMP_binding"/>
    <property type="match status" value="1"/>
</dbReference>
<dbReference type="InterPro" id="IPR052706">
    <property type="entry name" value="Membrane-Transporter-like"/>
</dbReference>
<dbReference type="SUPFAM" id="SSF51206">
    <property type="entry name" value="cAMP-binding domain-like"/>
    <property type="match status" value="1"/>
</dbReference>
<evidence type="ECO:0000256" key="4">
    <source>
        <dbReference type="ARBA" id="ARBA00023136"/>
    </source>
</evidence>
<feature type="region of interest" description="Disordered" evidence="5">
    <location>
        <begin position="280"/>
        <end position="429"/>
    </location>
</feature>
<reference evidence="9 10" key="1">
    <citation type="submission" date="2014-04" db="EMBL/GenBank/DDBJ databases">
        <title>Evolutionary Origins and Diversification of the Mycorrhizal Mutualists.</title>
        <authorList>
            <consortium name="DOE Joint Genome Institute"/>
            <consortium name="Mycorrhizal Genomics Consortium"/>
            <person name="Kohler A."/>
            <person name="Kuo A."/>
            <person name="Nagy L.G."/>
            <person name="Floudas D."/>
            <person name="Copeland A."/>
            <person name="Barry K.W."/>
            <person name="Cichocki N."/>
            <person name="Veneault-Fourrey C."/>
            <person name="LaButti K."/>
            <person name="Lindquist E.A."/>
            <person name="Lipzen A."/>
            <person name="Lundell T."/>
            <person name="Morin E."/>
            <person name="Murat C."/>
            <person name="Riley R."/>
            <person name="Ohm R."/>
            <person name="Sun H."/>
            <person name="Tunlid A."/>
            <person name="Henrissat B."/>
            <person name="Grigoriev I.V."/>
            <person name="Hibbett D.S."/>
            <person name="Martin F."/>
        </authorList>
    </citation>
    <scope>NUCLEOTIDE SEQUENCE [LARGE SCALE GENOMIC DNA]</scope>
    <source>
        <strain evidence="9 10">FD-317 M1</strain>
    </source>
</reference>
<keyword evidence="2 6" id="KW-0812">Transmembrane</keyword>
<evidence type="ECO:0000256" key="6">
    <source>
        <dbReference type="SAM" id="Phobius"/>
    </source>
</evidence>
<proteinExistence type="predicted"/>
<dbReference type="Pfam" id="PF00916">
    <property type="entry name" value="Sulfate_transp"/>
    <property type="match status" value="1"/>
</dbReference>
<feature type="transmembrane region" description="Helical" evidence="6">
    <location>
        <begin position="648"/>
        <end position="672"/>
    </location>
</feature>
<feature type="compositionally biased region" description="Polar residues" evidence="5">
    <location>
        <begin position="218"/>
        <end position="233"/>
    </location>
</feature>
<dbReference type="InterPro" id="IPR036513">
    <property type="entry name" value="STAS_dom_sf"/>
</dbReference>
<feature type="transmembrane region" description="Helical" evidence="6">
    <location>
        <begin position="722"/>
        <end position="742"/>
    </location>
</feature>
<organism evidence="9 10">
    <name type="scientific">Collybiopsis luxurians FD-317 M1</name>
    <dbReference type="NCBI Taxonomy" id="944289"/>
    <lineage>
        <taxon>Eukaryota</taxon>
        <taxon>Fungi</taxon>
        <taxon>Dikarya</taxon>
        <taxon>Basidiomycota</taxon>
        <taxon>Agaricomycotina</taxon>
        <taxon>Agaricomycetes</taxon>
        <taxon>Agaricomycetidae</taxon>
        <taxon>Agaricales</taxon>
        <taxon>Marasmiineae</taxon>
        <taxon>Omphalotaceae</taxon>
        <taxon>Collybiopsis</taxon>
        <taxon>Collybiopsis luxurians</taxon>
    </lineage>
</organism>
<evidence type="ECO:0000313" key="10">
    <source>
        <dbReference type="Proteomes" id="UP000053593"/>
    </source>
</evidence>
<feature type="region of interest" description="Disordered" evidence="5">
    <location>
        <begin position="1"/>
        <end position="132"/>
    </location>
</feature>
<dbReference type="Proteomes" id="UP000053593">
    <property type="component" value="Unassembled WGS sequence"/>
</dbReference>
<feature type="transmembrane region" description="Helical" evidence="6">
    <location>
        <begin position="554"/>
        <end position="573"/>
    </location>
</feature>
<accession>A0A0D0CWI8</accession>
<name>A0A0D0CWI8_9AGAR</name>
<dbReference type="SMART" id="SM00100">
    <property type="entry name" value="cNMP"/>
    <property type="match status" value="1"/>
</dbReference>
<sequence>MAGIGPPQRQSEPQANISQQNPARNSHPVADGNSDFDTQLSSSGPVNGNNLSTESYSGSECRDPFQNGNRYQKMAQSGYSGGEEMEGEGISGVAVASGSAPDTSSPALTRKPTRRTSNASGRSSSPLNLHRAGLLQAMASPYSYEANEVQNSPPPTFASLISPSFMGEASPSTTSGASSSSSGSIFISSSAQNTPGGTPASFSDGGVGHARPRGTASRAVTHSQNTIRDSTMELSGMTISSVVTPASFPSTYHSQSQSGWMPSTLTPRSFGAFDSTIRVEPRSLNATGDSGQHSKPDPSALDSATGGEEGSAEGSQDTGGPSASETPAGQFKSGLSLLLNSSSPQVTSSLPSSRLPSQPSRASSQSSVRTVTPSPPSDASEQDSSPEDCSGSPTPTSTRVGSPYPSAPILPHPTSPSLKNQTTSEDGVRPAFAARKSRIRWDPALDASAPNANHSHNSAAATCGANETTSLLCESSSAPFSTSSYHGTVHSRKSKSAAVLNSVKIQAILRDTARASLWAIPAVLLGCLLNILDGVSYGMIIFPTSAPFTTLGPMGVSMFFVSCVIAQLCYTFGGSGFAGANGSMMIEVVPFFHILASSIAHEIGEDNAAEVIATTIVSYALSSVLTGLSFLLLGALKLGALITFFPRHILVGCIGGVGAFLIETGLTVSMGIPDDDFIIDLETLKLMFFDPHNLALWTIPLSLAILLRVITSRWSHQLIFPVYFVIIPMLFYIIVAAARLNLDELRHAGWLFDIPGGDDGQAENWWRFYTYFDWKLIHLGPLWSTLPTQFALLFFNILHPPLNVPALSVSLDEDVDTNRELVAHGYSNIMAGAFGTVPNYLVYVNTLLFYRVGGGTRIAGFLLAVATAVLLLVGTGPIAYIPVPVVGALIFVLGIDLVKEALWDTRHRVSRTEYITIFSIIVAMTVWDFVIGVLFGIVVSCFFFVVQNSQRRSIRAFHTGETAMSTVRRPSAQRAYLKEVSKQTTVLRLQGFLFFGTITYVEEAIRNIIDAPSWQRNPVRFLVVDLTLVAGVDMSAAEAFVRIQRFLAAKYVTLVFCGFEVDSAVGKALESVGVMGAHGVELFSTFNDAMEWTENAYLKAFFRFQKSEMKIPFVLPGRQDVDVISSYQSSPAKGSPRRSMLLDVGARTIANDTSLPSLRDDTNAEPLATLVRAFSSFGDIDYNHFRLIVPYLHRMSVPRDYVLWRQGDMSDGLYLIESGVLRATYQFAEYTQSIEESMVPGTLAGELSALSSLPRNATVITERPAVLWKLSIEKMRRLEVEEPTVARAFTHMVLKSCKIDYDTLLAALATRQ</sequence>